<sequence length="261" mass="29796">MRGRDGSGKKRGVRWQLTNVSCRRLDGLYQRSEEERLEKDPYTPFSITGCHCHQSLSRHQSIHEHSCLHPSSSSSEAFKSHRVTFSHVHPDTSGLRRSNTEKALTKKKRVVKMLFAVVLEFFICWTPLYVINTIALFNPNIVYYGLGYTAITFFQLLAYSSSCCNPITYCFMNSSFRKSFVNLFECKNVNGLSRIHMELGVLGVATSTSLLLPLFFCSSAPWGTTRRSISVDDLWWWRRLEPGRVYGSSCCVLRCHDGLSP</sequence>
<evidence type="ECO:0000256" key="4">
    <source>
        <dbReference type="ARBA" id="ARBA00022989"/>
    </source>
</evidence>
<evidence type="ECO:0000259" key="10">
    <source>
        <dbReference type="PROSITE" id="PS50262"/>
    </source>
</evidence>
<keyword evidence="5" id="KW-0297">G-protein coupled receptor</keyword>
<dbReference type="EMBL" id="OE179854">
    <property type="protein sequence ID" value="CAD7569914.1"/>
    <property type="molecule type" value="Genomic_DNA"/>
</dbReference>
<evidence type="ECO:0000256" key="7">
    <source>
        <dbReference type="ARBA" id="ARBA00023170"/>
    </source>
</evidence>
<evidence type="ECO:0000256" key="6">
    <source>
        <dbReference type="ARBA" id="ARBA00023136"/>
    </source>
</evidence>
<evidence type="ECO:0000256" key="1">
    <source>
        <dbReference type="ARBA" id="ARBA00004141"/>
    </source>
</evidence>
<evidence type="ECO:0000313" key="11">
    <source>
        <dbReference type="EMBL" id="CAD7569914.1"/>
    </source>
</evidence>
<dbReference type="GO" id="GO:0005886">
    <property type="term" value="C:plasma membrane"/>
    <property type="evidence" value="ECO:0007669"/>
    <property type="project" value="TreeGrafter"/>
</dbReference>
<dbReference type="AlphaFoldDB" id="A0A7R9IZL2"/>
<dbReference type="GO" id="GO:0008188">
    <property type="term" value="F:neuropeptide receptor activity"/>
    <property type="evidence" value="ECO:0007669"/>
    <property type="project" value="TreeGrafter"/>
</dbReference>
<evidence type="ECO:0000256" key="2">
    <source>
        <dbReference type="ARBA" id="ARBA00010663"/>
    </source>
</evidence>
<proteinExistence type="inferred from homology"/>
<gene>
    <name evidence="11" type="ORF">TCMB3V08_LOCUS2635</name>
</gene>
<dbReference type="PANTHER" id="PTHR24238:SF75">
    <property type="entry name" value="CHOLECYSTOKININ-LIKE RECEPTOR AT 17D1-RELATED"/>
    <property type="match status" value="1"/>
</dbReference>
<reference evidence="11" key="1">
    <citation type="submission" date="2020-11" db="EMBL/GenBank/DDBJ databases">
        <authorList>
            <person name="Tran Van P."/>
        </authorList>
    </citation>
    <scope>NUCLEOTIDE SEQUENCE</scope>
</reference>
<feature type="transmembrane region" description="Helical" evidence="9">
    <location>
        <begin position="141"/>
        <end position="159"/>
    </location>
</feature>
<comment type="similarity">
    <text evidence="2">Belongs to the G-protein coupled receptor 1 family.</text>
</comment>
<keyword evidence="6 9" id="KW-0472">Membrane</keyword>
<dbReference type="Gene3D" id="1.20.1070.10">
    <property type="entry name" value="Rhodopsin 7-helix transmembrane proteins"/>
    <property type="match status" value="1"/>
</dbReference>
<organism evidence="11">
    <name type="scientific">Timema californicum</name>
    <name type="common">California timema</name>
    <name type="synonym">Walking stick</name>
    <dbReference type="NCBI Taxonomy" id="61474"/>
    <lineage>
        <taxon>Eukaryota</taxon>
        <taxon>Metazoa</taxon>
        <taxon>Ecdysozoa</taxon>
        <taxon>Arthropoda</taxon>
        <taxon>Hexapoda</taxon>
        <taxon>Insecta</taxon>
        <taxon>Pterygota</taxon>
        <taxon>Neoptera</taxon>
        <taxon>Polyneoptera</taxon>
        <taxon>Phasmatodea</taxon>
        <taxon>Timematodea</taxon>
        <taxon>Timematoidea</taxon>
        <taxon>Timematidae</taxon>
        <taxon>Timema</taxon>
    </lineage>
</organism>
<evidence type="ECO:0000256" key="8">
    <source>
        <dbReference type="ARBA" id="ARBA00023224"/>
    </source>
</evidence>
<feature type="transmembrane region" description="Helical" evidence="9">
    <location>
        <begin position="114"/>
        <end position="135"/>
    </location>
</feature>
<keyword evidence="8" id="KW-0807">Transducer</keyword>
<evidence type="ECO:0000256" key="5">
    <source>
        <dbReference type="ARBA" id="ARBA00023040"/>
    </source>
</evidence>
<evidence type="ECO:0000256" key="9">
    <source>
        <dbReference type="SAM" id="Phobius"/>
    </source>
</evidence>
<dbReference type="Pfam" id="PF00001">
    <property type="entry name" value="7tm_1"/>
    <property type="match status" value="1"/>
</dbReference>
<comment type="subcellular location">
    <subcellularLocation>
        <location evidence="1">Membrane</location>
        <topology evidence="1">Multi-pass membrane protein</topology>
    </subcellularLocation>
</comment>
<dbReference type="InterPro" id="IPR000276">
    <property type="entry name" value="GPCR_Rhodpsn"/>
</dbReference>
<accession>A0A7R9IZL2</accession>
<feature type="domain" description="G-protein coupled receptors family 1 profile" evidence="10">
    <location>
        <begin position="95"/>
        <end position="169"/>
    </location>
</feature>
<dbReference type="PRINTS" id="PR00237">
    <property type="entry name" value="GPCRRHODOPSN"/>
</dbReference>
<name>A0A7R9IZL2_TIMCA</name>
<dbReference type="InterPro" id="IPR017452">
    <property type="entry name" value="GPCR_Rhodpsn_7TM"/>
</dbReference>
<dbReference type="PROSITE" id="PS50262">
    <property type="entry name" value="G_PROTEIN_RECEP_F1_2"/>
    <property type="match status" value="1"/>
</dbReference>
<keyword evidence="7" id="KW-0675">Receptor</keyword>
<keyword evidence="3 9" id="KW-0812">Transmembrane</keyword>
<dbReference type="SUPFAM" id="SSF81321">
    <property type="entry name" value="Family A G protein-coupled receptor-like"/>
    <property type="match status" value="1"/>
</dbReference>
<keyword evidence="4 9" id="KW-1133">Transmembrane helix</keyword>
<evidence type="ECO:0000256" key="3">
    <source>
        <dbReference type="ARBA" id="ARBA00022692"/>
    </source>
</evidence>
<dbReference type="PANTHER" id="PTHR24238">
    <property type="entry name" value="G-PROTEIN COUPLED RECEPTOR"/>
    <property type="match status" value="1"/>
</dbReference>
<protein>
    <submittedName>
        <fullName evidence="11">(California timema) hypothetical protein</fullName>
    </submittedName>
</protein>